<dbReference type="InterPro" id="IPR002401">
    <property type="entry name" value="Cyt_P450_E_grp-I"/>
</dbReference>
<dbReference type="InterPro" id="IPR001128">
    <property type="entry name" value="Cyt_P450"/>
</dbReference>
<keyword evidence="6 7" id="KW-0408">Iron</keyword>
<feature type="transmembrane region" description="Helical" evidence="9">
    <location>
        <begin position="72"/>
        <end position="90"/>
    </location>
</feature>
<dbReference type="PROSITE" id="PS00086">
    <property type="entry name" value="CYTOCHROME_P450"/>
    <property type="match status" value="1"/>
</dbReference>
<reference evidence="10" key="4">
    <citation type="submission" date="2019-03" db="UniProtKB">
        <authorList>
            <consortium name="EnsemblPlants"/>
        </authorList>
    </citation>
    <scope>IDENTIFICATION</scope>
</reference>
<dbReference type="PRINTS" id="PR00385">
    <property type="entry name" value="P450"/>
</dbReference>
<comment type="similarity">
    <text evidence="1 8">Belongs to the cytochrome P450 family.</text>
</comment>
<dbReference type="Pfam" id="PF00067">
    <property type="entry name" value="p450"/>
    <property type="match status" value="1"/>
</dbReference>
<dbReference type="GO" id="GO:0006629">
    <property type="term" value="P:lipid metabolic process"/>
    <property type="evidence" value="ECO:0007669"/>
    <property type="project" value="UniProtKB-ARBA"/>
</dbReference>
<dbReference type="GO" id="GO:0005506">
    <property type="term" value="F:iron ion binding"/>
    <property type="evidence" value="ECO:0007669"/>
    <property type="project" value="InterPro"/>
</dbReference>
<dbReference type="PRINTS" id="PR00463">
    <property type="entry name" value="EP450I"/>
</dbReference>
<evidence type="ECO:0000256" key="2">
    <source>
        <dbReference type="ARBA" id="ARBA00022692"/>
    </source>
</evidence>
<evidence type="ECO:0000256" key="7">
    <source>
        <dbReference type="PIRSR" id="PIRSR602401-1"/>
    </source>
</evidence>
<organism evidence="10 11">
    <name type="scientific">Aegilops tauschii subsp. strangulata</name>
    <name type="common">Goatgrass</name>
    <dbReference type="NCBI Taxonomy" id="200361"/>
    <lineage>
        <taxon>Eukaryota</taxon>
        <taxon>Viridiplantae</taxon>
        <taxon>Streptophyta</taxon>
        <taxon>Embryophyta</taxon>
        <taxon>Tracheophyta</taxon>
        <taxon>Spermatophyta</taxon>
        <taxon>Magnoliopsida</taxon>
        <taxon>Liliopsida</taxon>
        <taxon>Poales</taxon>
        <taxon>Poaceae</taxon>
        <taxon>BOP clade</taxon>
        <taxon>Pooideae</taxon>
        <taxon>Triticodae</taxon>
        <taxon>Triticeae</taxon>
        <taxon>Triticinae</taxon>
        <taxon>Aegilops</taxon>
    </lineage>
</organism>
<keyword evidence="4 9" id="KW-1133">Transmembrane helix</keyword>
<keyword evidence="8" id="KW-0503">Monooxygenase</keyword>
<dbReference type="GO" id="GO:0020037">
    <property type="term" value="F:heme binding"/>
    <property type="evidence" value="ECO:0007669"/>
    <property type="project" value="InterPro"/>
</dbReference>
<comment type="cofactor">
    <cofactor evidence="7">
        <name>heme</name>
        <dbReference type="ChEBI" id="CHEBI:30413"/>
    </cofactor>
</comment>
<dbReference type="GO" id="GO:0016705">
    <property type="term" value="F:oxidoreductase activity, acting on paired donors, with incorporation or reduction of molecular oxygen"/>
    <property type="evidence" value="ECO:0007669"/>
    <property type="project" value="InterPro"/>
</dbReference>
<reference evidence="10" key="3">
    <citation type="journal article" date="2017" name="Nature">
        <title>Genome sequence of the progenitor of the wheat D genome Aegilops tauschii.</title>
        <authorList>
            <person name="Luo M.C."/>
            <person name="Gu Y.Q."/>
            <person name="Puiu D."/>
            <person name="Wang H."/>
            <person name="Twardziok S.O."/>
            <person name="Deal K.R."/>
            <person name="Huo N."/>
            <person name="Zhu T."/>
            <person name="Wang L."/>
            <person name="Wang Y."/>
            <person name="McGuire P.E."/>
            <person name="Liu S."/>
            <person name="Long H."/>
            <person name="Ramasamy R.K."/>
            <person name="Rodriguez J.C."/>
            <person name="Van S.L."/>
            <person name="Yuan L."/>
            <person name="Wang Z."/>
            <person name="Xia Z."/>
            <person name="Xiao L."/>
            <person name="Anderson O.D."/>
            <person name="Ouyang S."/>
            <person name="Liang Y."/>
            <person name="Zimin A.V."/>
            <person name="Pertea G."/>
            <person name="Qi P."/>
            <person name="Bennetzen J.L."/>
            <person name="Dai X."/>
            <person name="Dawson M.W."/>
            <person name="Muller H.G."/>
            <person name="Kugler K."/>
            <person name="Rivarola-Duarte L."/>
            <person name="Spannagl M."/>
            <person name="Mayer K.F.X."/>
            <person name="Lu F.H."/>
            <person name="Bevan M.W."/>
            <person name="Leroy P."/>
            <person name="Li P."/>
            <person name="You F.M."/>
            <person name="Sun Q."/>
            <person name="Liu Z."/>
            <person name="Lyons E."/>
            <person name="Wicker T."/>
            <person name="Salzberg S.L."/>
            <person name="Devos K.M."/>
            <person name="Dvorak J."/>
        </authorList>
    </citation>
    <scope>NUCLEOTIDE SEQUENCE [LARGE SCALE GENOMIC DNA]</scope>
    <source>
        <strain evidence="10">cv. AL8/78</strain>
    </source>
</reference>
<dbReference type="GO" id="GO:0004497">
    <property type="term" value="F:monooxygenase activity"/>
    <property type="evidence" value="ECO:0007669"/>
    <property type="project" value="UniProtKB-KW"/>
</dbReference>
<feature type="transmembrane region" description="Helical" evidence="9">
    <location>
        <begin position="111"/>
        <end position="128"/>
    </location>
</feature>
<reference evidence="11" key="1">
    <citation type="journal article" date="2014" name="Science">
        <title>Ancient hybridizations among the ancestral genomes of bread wheat.</title>
        <authorList>
            <consortium name="International Wheat Genome Sequencing Consortium,"/>
            <person name="Marcussen T."/>
            <person name="Sandve S.R."/>
            <person name="Heier L."/>
            <person name="Spannagl M."/>
            <person name="Pfeifer M."/>
            <person name="Jakobsen K.S."/>
            <person name="Wulff B.B."/>
            <person name="Steuernagel B."/>
            <person name="Mayer K.F."/>
            <person name="Olsen O.A."/>
        </authorList>
    </citation>
    <scope>NUCLEOTIDE SEQUENCE [LARGE SCALE GENOMIC DNA]</scope>
    <source>
        <strain evidence="11">cv. AL8/78</strain>
    </source>
</reference>
<evidence type="ECO:0000256" key="9">
    <source>
        <dbReference type="SAM" id="Phobius"/>
    </source>
</evidence>
<keyword evidence="9" id="KW-0472">Membrane</keyword>
<accession>A0A453J5B2</accession>
<dbReference type="InterPro" id="IPR036396">
    <property type="entry name" value="Cyt_P450_sf"/>
</dbReference>
<keyword evidence="11" id="KW-1185">Reference proteome</keyword>
<reference evidence="10" key="5">
    <citation type="journal article" date="2021" name="G3 (Bethesda)">
        <title>Aegilops tauschii genome assembly Aet v5.0 features greater sequence contiguity and improved annotation.</title>
        <authorList>
            <person name="Wang L."/>
            <person name="Zhu T."/>
            <person name="Rodriguez J.C."/>
            <person name="Deal K.R."/>
            <person name="Dubcovsky J."/>
            <person name="McGuire P.E."/>
            <person name="Lux T."/>
            <person name="Spannagl M."/>
            <person name="Mayer K.F.X."/>
            <person name="Baldrich P."/>
            <person name="Meyers B.C."/>
            <person name="Huo N."/>
            <person name="Gu Y.Q."/>
            <person name="Zhou H."/>
            <person name="Devos K.M."/>
            <person name="Bennetzen J.L."/>
            <person name="Unver T."/>
            <person name="Budak H."/>
            <person name="Gulick P.J."/>
            <person name="Galiba G."/>
            <person name="Kalapos B."/>
            <person name="Nelson D.R."/>
            <person name="Li P."/>
            <person name="You F.M."/>
            <person name="Luo M.C."/>
            <person name="Dvorak J."/>
        </authorList>
    </citation>
    <scope>NUCLEOTIDE SEQUENCE [LARGE SCALE GENOMIC DNA]</scope>
    <source>
        <strain evidence="10">cv. AL8/78</strain>
    </source>
</reference>
<feature type="binding site" description="axial binding residue" evidence="7">
    <location>
        <position position="527"/>
    </location>
    <ligand>
        <name>heme</name>
        <dbReference type="ChEBI" id="CHEBI:30413"/>
    </ligand>
    <ligandPart>
        <name>Fe</name>
        <dbReference type="ChEBI" id="CHEBI:18248"/>
    </ligandPart>
</feature>
<dbReference type="Gramene" id="AET4Gv20801300.1">
    <property type="protein sequence ID" value="AET4Gv20801300.1"/>
    <property type="gene ID" value="AET4Gv20801300"/>
</dbReference>
<protein>
    <recommendedName>
        <fullName evidence="12">Cytochrome P450 86A2</fullName>
    </recommendedName>
</protein>
<evidence type="ECO:0000256" key="1">
    <source>
        <dbReference type="ARBA" id="ARBA00010617"/>
    </source>
</evidence>
<keyword evidence="2 9" id="KW-0812">Transmembrane</keyword>
<name>A0A453J5B2_AEGTS</name>
<dbReference type="Gene3D" id="1.10.630.10">
    <property type="entry name" value="Cytochrome P450"/>
    <property type="match status" value="1"/>
</dbReference>
<evidence type="ECO:0000256" key="8">
    <source>
        <dbReference type="RuleBase" id="RU000461"/>
    </source>
</evidence>
<dbReference type="AlphaFoldDB" id="A0A453J5B2"/>
<dbReference type="EnsemblPlants" id="AET4Gv20801300.1">
    <property type="protein sequence ID" value="AET4Gv20801300.1"/>
    <property type="gene ID" value="AET4Gv20801300"/>
</dbReference>
<keyword evidence="7 8" id="KW-0349">Heme</keyword>
<evidence type="ECO:0000256" key="4">
    <source>
        <dbReference type="ARBA" id="ARBA00022989"/>
    </source>
</evidence>
<dbReference type="Proteomes" id="UP000015105">
    <property type="component" value="Chromosome 4D"/>
</dbReference>
<dbReference type="PANTHER" id="PTHR24296">
    <property type="entry name" value="CYTOCHROME P450"/>
    <property type="match status" value="1"/>
</dbReference>
<evidence type="ECO:0000256" key="6">
    <source>
        <dbReference type="ARBA" id="ARBA00023004"/>
    </source>
</evidence>
<reference evidence="11" key="2">
    <citation type="journal article" date="2017" name="Nat. Plants">
        <title>The Aegilops tauschii genome reveals multiple impacts of transposons.</title>
        <authorList>
            <person name="Zhao G."/>
            <person name="Zou C."/>
            <person name="Li K."/>
            <person name="Wang K."/>
            <person name="Li T."/>
            <person name="Gao L."/>
            <person name="Zhang X."/>
            <person name="Wang H."/>
            <person name="Yang Z."/>
            <person name="Liu X."/>
            <person name="Jiang W."/>
            <person name="Mao L."/>
            <person name="Kong X."/>
            <person name="Jiao Y."/>
            <person name="Jia J."/>
        </authorList>
    </citation>
    <scope>NUCLEOTIDE SEQUENCE [LARGE SCALE GENOMIC DNA]</scope>
    <source>
        <strain evidence="11">cv. AL8/78</strain>
    </source>
</reference>
<evidence type="ECO:0000313" key="11">
    <source>
        <dbReference type="Proteomes" id="UP000015105"/>
    </source>
</evidence>
<evidence type="ECO:0000256" key="3">
    <source>
        <dbReference type="ARBA" id="ARBA00022723"/>
    </source>
</evidence>
<evidence type="ECO:0000313" key="10">
    <source>
        <dbReference type="EnsemblPlants" id="AET4Gv20801300.1"/>
    </source>
</evidence>
<keyword evidence="5 8" id="KW-0560">Oxidoreductase</keyword>
<evidence type="ECO:0000256" key="5">
    <source>
        <dbReference type="ARBA" id="ARBA00023002"/>
    </source>
</evidence>
<dbReference type="STRING" id="200361.A0A453J5B2"/>
<evidence type="ECO:0008006" key="12">
    <source>
        <dbReference type="Google" id="ProtNLM"/>
    </source>
</evidence>
<dbReference type="InterPro" id="IPR017972">
    <property type="entry name" value="Cyt_P450_CS"/>
</dbReference>
<dbReference type="CDD" id="cd11064">
    <property type="entry name" value="CYP86A"/>
    <property type="match status" value="1"/>
</dbReference>
<keyword evidence="3 7" id="KW-0479">Metal-binding</keyword>
<proteinExistence type="inferred from homology"/>
<dbReference type="SUPFAM" id="SSF48264">
    <property type="entry name" value="Cytochrome P450"/>
    <property type="match status" value="1"/>
</dbReference>
<sequence>MDGQLIGQGRACPPQRAYISTTMHLHAQHVRFTASHLPCVPVLHLHHVLHARMSSGALLSAMDMGMGMGMDWLFVLQLLMSAVCLLVLLLRYRAVKPEKTRRRRYPGLTQWPIVGVIPAIVSNIHRIFEGVTGMLALSGLNYQCRFWFAGFRYFITCDPANVRHIFTSNFENYPKGDVFAQMFDILGGGIFNSDGERWRSQRTKAQMLMTTPRYRAFVAQSSLDKVEQSVLPFLAHAADSDTTCDLQDVFTRWSFDTTCNLVFGVDPGCLAIGLPDVPFARAMDDVLRTVFVRHIMPVTCWKVMRRLDVGHERKNAAARRTADEFVAATIASRRAAYNKQGADKSAADLLSSFICDEEIAGDPDADVYIRDMTMNLLVAGRDATSSALSWFSYLIATNPRVEKKLLEELAPIAARRPVGPDGMVAFEAGELKNLLYLHAAVCECLRLYPSLPVETKAVAAHDVLPSGHEVRPGDKILVFNYSMGRMKRVWGADCREFRPERWISEDGKLRYVPSNKFVAFNSGPRTCLGKEMVLVQMKVTVAAVAWNFAVEVVPGHVVEPKLSIILHMKNGLLVRVKRRSGNPAMIGKQ</sequence>